<keyword evidence="2" id="KW-0540">Nuclease</keyword>
<protein>
    <recommendedName>
        <fullName evidence="2">Nuclease SbcCD subunit D</fullName>
    </recommendedName>
</protein>
<dbReference type="GO" id="GO:0008408">
    <property type="term" value="F:3'-5' exonuclease activity"/>
    <property type="evidence" value="ECO:0007669"/>
    <property type="project" value="InterPro"/>
</dbReference>
<evidence type="ECO:0000313" key="4">
    <source>
        <dbReference type="EMBL" id="HGW60051.1"/>
    </source>
</evidence>
<dbReference type="EMBL" id="DTHV01000035">
    <property type="protein sequence ID" value="HGW60051.1"/>
    <property type="molecule type" value="Genomic_DNA"/>
</dbReference>
<keyword evidence="2" id="KW-0235">DNA replication</keyword>
<sequence length="388" mass="44933">MKFFHIADLHIGFPLKSGEDNFDYGKVLQFIKEKGEEFRVDLVVIAGDIFHRRDPDPYLQTLFAQFVSSVITNGIEVLIVTGNHDGALFRERSIHFDVYRTLHFPHIYISKRPEVFKIKGVNFITLPYPFKQNILSKEEYKEKSEEEVLNILNSRLMSIIDKLLLEVGDGRNVLVGHIPISEGIIGSEQYINFARDPTLSLEELDRKDLDYFALGHLHKRQVHKSKKYGHLFVYPGSLDRIDFGEEGDEKGFYVVEISHDGSINLNFIENPYARSFYTIYIKDDASFDSIDMEKARHSITRIVVQGEIENEMLLANLVKELTKTAYAFAGIEDRRVPMFVPRDAVYEFKDPIKAVREYIDKTGDERIKKLKEKIIAIAEEIFLKQDET</sequence>
<evidence type="ECO:0000256" key="1">
    <source>
        <dbReference type="ARBA" id="ARBA00022801"/>
    </source>
</evidence>
<evidence type="ECO:0000259" key="3">
    <source>
        <dbReference type="Pfam" id="PF00149"/>
    </source>
</evidence>
<dbReference type="InterPro" id="IPR029052">
    <property type="entry name" value="Metallo-depent_PP-like"/>
</dbReference>
<keyword evidence="2" id="KW-0233">DNA recombination</keyword>
<comment type="subunit">
    <text evidence="2">Heterodimer of SbcC and SbcD.</text>
</comment>
<name>A0A7C4TVC6_9BACT</name>
<dbReference type="InterPro" id="IPR004843">
    <property type="entry name" value="Calcineurin-like_PHP"/>
</dbReference>
<proteinExistence type="inferred from homology"/>
<keyword evidence="1 2" id="KW-0378">Hydrolase</keyword>
<comment type="caution">
    <text evidence="4">The sequence shown here is derived from an EMBL/GenBank/DDBJ whole genome shotgun (WGS) entry which is preliminary data.</text>
</comment>
<keyword evidence="2" id="KW-0255">Endonuclease</keyword>
<dbReference type="NCBIfam" id="TIGR00619">
    <property type="entry name" value="sbcd"/>
    <property type="match status" value="1"/>
</dbReference>
<dbReference type="PANTHER" id="PTHR30337">
    <property type="entry name" value="COMPONENT OF ATP-DEPENDENT DSDNA EXONUCLEASE"/>
    <property type="match status" value="1"/>
</dbReference>
<dbReference type="InterPro" id="IPR004593">
    <property type="entry name" value="SbcD"/>
</dbReference>
<dbReference type="Gene3D" id="3.60.21.10">
    <property type="match status" value="1"/>
</dbReference>
<evidence type="ECO:0000256" key="2">
    <source>
        <dbReference type="RuleBase" id="RU363069"/>
    </source>
</evidence>
<gene>
    <name evidence="2" type="primary">sbcD</name>
    <name evidence="4" type="ORF">ENV82_01235</name>
</gene>
<dbReference type="SUPFAM" id="SSF56300">
    <property type="entry name" value="Metallo-dependent phosphatases"/>
    <property type="match status" value="1"/>
</dbReference>
<dbReference type="Pfam" id="PF00149">
    <property type="entry name" value="Metallophos"/>
    <property type="match status" value="1"/>
</dbReference>
<reference evidence="4" key="1">
    <citation type="journal article" date="2020" name="mSystems">
        <title>Genome- and Community-Level Interaction Insights into Carbon Utilization and Element Cycling Functions of Hydrothermarchaeota in Hydrothermal Sediment.</title>
        <authorList>
            <person name="Zhou Z."/>
            <person name="Liu Y."/>
            <person name="Xu W."/>
            <person name="Pan J."/>
            <person name="Luo Z.H."/>
            <person name="Li M."/>
        </authorList>
    </citation>
    <scope>NUCLEOTIDE SEQUENCE [LARGE SCALE GENOMIC DNA]</scope>
    <source>
        <strain evidence="4">SpSt-794</strain>
    </source>
</reference>
<dbReference type="GO" id="GO:0006260">
    <property type="term" value="P:DNA replication"/>
    <property type="evidence" value="ECO:0007669"/>
    <property type="project" value="UniProtKB-KW"/>
</dbReference>
<dbReference type="InterPro" id="IPR050535">
    <property type="entry name" value="DNA_Repair-Maintenance_Comp"/>
</dbReference>
<dbReference type="CDD" id="cd00840">
    <property type="entry name" value="MPP_Mre11_N"/>
    <property type="match status" value="1"/>
</dbReference>
<comment type="similarity">
    <text evidence="2">Belongs to the SbcD family.</text>
</comment>
<feature type="domain" description="Calcineurin-like phosphoesterase" evidence="3">
    <location>
        <begin position="1"/>
        <end position="219"/>
    </location>
</feature>
<dbReference type="GO" id="GO:0006310">
    <property type="term" value="P:DNA recombination"/>
    <property type="evidence" value="ECO:0007669"/>
    <property type="project" value="UniProtKB-KW"/>
</dbReference>
<accession>A0A7C4TVC6</accession>
<keyword evidence="2 4" id="KW-0269">Exonuclease</keyword>
<dbReference type="InterPro" id="IPR041796">
    <property type="entry name" value="Mre11_N"/>
</dbReference>
<organism evidence="4">
    <name type="scientific">Caldisericum exile</name>
    <dbReference type="NCBI Taxonomy" id="693075"/>
    <lineage>
        <taxon>Bacteria</taxon>
        <taxon>Pseudomonadati</taxon>
        <taxon>Caldisericota/Cryosericota group</taxon>
        <taxon>Caldisericota</taxon>
        <taxon>Caldisericia</taxon>
        <taxon>Caldisericales</taxon>
        <taxon>Caldisericaceae</taxon>
        <taxon>Caldisericum</taxon>
    </lineage>
</organism>
<comment type="function">
    <text evidence="2">SbcCD cleaves DNA hairpin structures. These structures can inhibit DNA replication and are intermediates in certain DNA recombination reactions. The complex acts as a 3'-&gt;5' double strand exonuclease that can open hairpins. It also has a 5' single-strand endonuclease activity.</text>
</comment>
<dbReference type="AlphaFoldDB" id="A0A7C4TVC6"/>
<dbReference type="GO" id="GO:0004519">
    <property type="term" value="F:endonuclease activity"/>
    <property type="evidence" value="ECO:0007669"/>
    <property type="project" value="UniProtKB-KW"/>
</dbReference>